<reference evidence="2 3" key="1">
    <citation type="journal article" date="2019" name="Philos. Trans. R. Soc. Lond., B, Biol. Sci.">
        <title>Ant behaviour and brain gene expression of defending hosts depend on the ecological success of the intruding social parasite.</title>
        <authorList>
            <person name="Kaur R."/>
            <person name="Stoldt M."/>
            <person name="Jongepier E."/>
            <person name="Feldmeyer B."/>
            <person name="Menzel F."/>
            <person name="Bornberg-Bauer E."/>
            <person name="Foitzik S."/>
        </authorList>
    </citation>
    <scope>NUCLEOTIDE SEQUENCE [LARGE SCALE GENOMIC DNA]</scope>
    <source>
        <tissue evidence="2">Whole body</tissue>
    </source>
</reference>
<proteinExistence type="predicted"/>
<feature type="region of interest" description="Disordered" evidence="1">
    <location>
        <begin position="1"/>
        <end position="36"/>
    </location>
</feature>
<evidence type="ECO:0000313" key="3">
    <source>
        <dbReference type="Proteomes" id="UP000310200"/>
    </source>
</evidence>
<protein>
    <submittedName>
        <fullName evidence="2">Uncharacterized protein</fullName>
    </submittedName>
</protein>
<gene>
    <name evidence="2" type="ORF">DBV15_08170</name>
</gene>
<organism evidence="2 3">
    <name type="scientific">Temnothorax longispinosus</name>
    <dbReference type="NCBI Taxonomy" id="300112"/>
    <lineage>
        <taxon>Eukaryota</taxon>
        <taxon>Metazoa</taxon>
        <taxon>Ecdysozoa</taxon>
        <taxon>Arthropoda</taxon>
        <taxon>Hexapoda</taxon>
        <taxon>Insecta</taxon>
        <taxon>Pterygota</taxon>
        <taxon>Neoptera</taxon>
        <taxon>Endopterygota</taxon>
        <taxon>Hymenoptera</taxon>
        <taxon>Apocrita</taxon>
        <taxon>Aculeata</taxon>
        <taxon>Formicoidea</taxon>
        <taxon>Formicidae</taxon>
        <taxon>Myrmicinae</taxon>
        <taxon>Temnothorax</taxon>
    </lineage>
</organism>
<evidence type="ECO:0000313" key="2">
    <source>
        <dbReference type="EMBL" id="TGZ46109.1"/>
    </source>
</evidence>
<dbReference type="Proteomes" id="UP000310200">
    <property type="component" value="Unassembled WGS sequence"/>
</dbReference>
<dbReference type="EMBL" id="QBLH01002949">
    <property type="protein sequence ID" value="TGZ46109.1"/>
    <property type="molecule type" value="Genomic_DNA"/>
</dbReference>
<accession>A0A4S2KEA8</accession>
<evidence type="ECO:0000256" key="1">
    <source>
        <dbReference type="SAM" id="MobiDB-lite"/>
    </source>
</evidence>
<comment type="caution">
    <text evidence="2">The sequence shown here is derived from an EMBL/GenBank/DDBJ whole genome shotgun (WGS) entry which is preliminary data.</text>
</comment>
<name>A0A4S2KEA8_9HYME</name>
<keyword evidence="3" id="KW-1185">Reference proteome</keyword>
<sequence>MNKNGGEAGAGKFVRREGGYQRGRRGISIPGEATDSASANCIADASAVLNREILRSNLSPS</sequence>
<dbReference type="AlphaFoldDB" id="A0A4S2KEA8"/>